<proteinExistence type="predicted"/>
<comment type="caution">
    <text evidence="1">The sequence shown here is derived from an EMBL/GenBank/DDBJ whole genome shotgun (WGS) entry which is preliminary data.</text>
</comment>
<organism evidence="1 2">
    <name type="scientific">Diploptera punctata</name>
    <name type="common">Pacific beetle cockroach</name>
    <dbReference type="NCBI Taxonomy" id="6984"/>
    <lineage>
        <taxon>Eukaryota</taxon>
        <taxon>Metazoa</taxon>
        <taxon>Ecdysozoa</taxon>
        <taxon>Arthropoda</taxon>
        <taxon>Hexapoda</taxon>
        <taxon>Insecta</taxon>
        <taxon>Pterygota</taxon>
        <taxon>Neoptera</taxon>
        <taxon>Polyneoptera</taxon>
        <taxon>Dictyoptera</taxon>
        <taxon>Blattodea</taxon>
        <taxon>Blaberoidea</taxon>
        <taxon>Blaberidae</taxon>
        <taxon>Diplopterinae</taxon>
        <taxon>Diploptera</taxon>
    </lineage>
</organism>
<reference evidence="1" key="2">
    <citation type="submission" date="2023-05" db="EMBL/GenBank/DDBJ databases">
        <authorList>
            <person name="Fouks B."/>
        </authorList>
    </citation>
    <scope>NUCLEOTIDE SEQUENCE</scope>
    <source>
        <strain evidence="1">Stay&amp;Tobe</strain>
        <tissue evidence="1">Testes</tissue>
    </source>
</reference>
<gene>
    <name evidence="1" type="ORF">L9F63_005189</name>
</gene>
<dbReference type="AlphaFoldDB" id="A0AAD7ZE14"/>
<keyword evidence="2" id="KW-1185">Reference proteome</keyword>
<dbReference type="Gene3D" id="3.30.420.10">
    <property type="entry name" value="Ribonuclease H-like superfamily/Ribonuclease H"/>
    <property type="match status" value="1"/>
</dbReference>
<name>A0AAD7ZE14_DIPPU</name>
<dbReference type="GO" id="GO:0003676">
    <property type="term" value="F:nucleic acid binding"/>
    <property type="evidence" value="ECO:0007669"/>
    <property type="project" value="InterPro"/>
</dbReference>
<sequence length="199" mass="23455">MEKRHKSRVHKLLPRHIAERCTNSRKHYEKHLAGEKWKFLVTLDEAYVYLGDCNKPQAIYYREGDERKFQKWYAECRESFSKGFMFITGYCYNGKLTICRVAKKAKINSQYYQEEVLTPIYRTEILAFLERMEQETGIHAIPFSNFPVKSPDATFVPLDSSKGHWETGVLEQETVSGKRGEWELLDMAVLCKSLLKWKL</sequence>
<dbReference type="EMBL" id="JASPKZ010008869">
    <property type="protein sequence ID" value="KAJ9578587.1"/>
    <property type="molecule type" value="Genomic_DNA"/>
</dbReference>
<evidence type="ECO:0000313" key="1">
    <source>
        <dbReference type="EMBL" id="KAJ9578587.1"/>
    </source>
</evidence>
<dbReference type="InterPro" id="IPR036397">
    <property type="entry name" value="RNaseH_sf"/>
</dbReference>
<accession>A0AAD7ZE14</accession>
<reference evidence="1" key="1">
    <citation type="journal article" date="2023" name="IScience">
        <title>Live-bearing cockroach genome reveals convergent evolutionary mechanisms linked to viviparity in insects and beyond.</title>
        <authorList>
            <person name="Fouks B."/>
            <person name="Harrison M.C."/>
            <person name="Mikhailova A.A."/>
            <person name="Marchal E."/>
            <person name="English S."/>
            <person name="Carruthers M."/>
            <person name="Jennings E.C."/>
            <person name="Chiamaka E.L."/>
            <person name="Frigard R.A."/>
            <person name="Pippel M."/>
            <person name="Attardo G.M."/>
            <person name="Benoit J.B."/>
            <person name="Bornberg-Bauer E."/>
            <person name="Tobe S.S."/>
        </authorList>
    </citation>
    <scope>NUCLEOTIDE SEQUENCE</scope>
    <source>
        <strain evidence="1">Stay&amp;Tobe</strain>
    </source>
</reference>
<evidence type="ECO:0000313" key="2">
    <source>
        <dbReference type="Proteomes" id="UP001233999"/>
    </source>
</evidence>
<dbReference type="Proteomes" id="UP001233999">
    <property type="component" value="Unassembled WGS sequence"/>
</dbReference>
<protein>
    <submittedName>
        <fullName evidence="1">Uncharacterized protein</fullName>
    </submittedName>
</protein>